<dbReference type="Pfam" id="PF00069">
    <property type="entry name" value="Pkinase"/>
    <property type="match status" value="2"/>
</dbReference>
<evidence type="ECO:0000256" key="3">
    <source>
        <dbReference type="ARBA" id="ARBA00022777"/>
    </source>
</evidence>
<dbReference type="Gene3D" id="1.10.510.10">
    <property type="entry name" value="Transferase(Phosphotransferase) domain 1"/>
    <property type="match status" value="1"/>
</dbReference>
<dbReference type="EMBL" id="ML220116">
    <property type="protein sequence ID" value="TGZ82107.1"/>
    <property type="molecule type" value="Genomic_DNA"/>
</dbReference>
<dbReference type="InParanoid" id="A0A4S2MZG7"/>
<feature type="region of interest" description="Disordered" evidence="7">
    <location>
        <begin position="351"/>
        <end position="376"/>
    </location>
</feature>
<dbReference type="GO" id="GO:1990625">
    <property type="term" value="P:negative regulation of cytoplasmic translational initiation in response to stress"/>
    <property type="evidence" value="ECO:0007669"/>
    <property type="project" value="TreeGrafter"/>
</dbReference>
<keyword evidence="1" id="KW-0808">Transferase</keyword>
<dbReference type="InterPro" id="IPR011009">
    <property type="entry name" value="Kinase-like_dom_sf"/>
</dbReference>
<name>A0A4S2MZG7_9PEZI</name>
<feature type="region of interest" description="Disordered" evidence="7">
    <location>
        <begin position="1"/>
        <end position="37"/>
    </location>
</feature>
<gene>
    <name evidence="9" type="ORF">EX30DRAFT_215454</name>
</gene>
<dbReference type="PROSITE" id="PS00107">
    <property type="entry name" value="PROTEIN_KINASE_ATP"/>
    <property type="match status" value="1"/>
</dbReference>
<dbReference type="Gene3D" id="3.30.200.20">
    <property type="entry name" value="Phosphorylase Kinase, domain 1"/>
    <property type="match status" value="1"/>
</dbReference>
<proteinExistence type="inferred from homology"/>
<feature type="compositionally biased region" description="Polar residues" evidence="7">
    <location>
        <begin position="351"/>
        <end position="369"/>
    </location>
</feature>
<evidence type="ECO:0000256" key="4">
    <source>
        <dbReference type="ARBA" id="ARBA00022840"/>
    </source>
</evidence>
<keyword evidence="2 6" id="KW-0547">Nucleotide-binding</keyword>
<dbReference type="AlphaFoldDB" id="A0A4S2MZG7"/>
<dbReference type="InterPro" id="IPR050339">
    <property type="entry name" value="CC_SR_Kinase"/>
</dbReference>
<evidence type="ECO:0000256" key="5">
    <source>
        <dbReference type="ARBA" id="ARBA00037982"/>
    </source>
</evidence>
<dbReference type="InterPro" id="IPR000719">
    <property type="entry name" value="Prot_kinase_dom"/>
</dbReference>
<dbReference type="OrthoDB" id="1405469at2759"/>
<keyword evidence="3 9" id="KW-0418">Kinase</keyword>
<dbReference type="GO" id="GO:0005524">
    <property type="term" value="F:ATP binding"/>
    <property type="evidence" value="ECO:0007669"/>
    <property type="project" value="UniProtKB-UniRule"/>
</dbReference>
<evidence type="ECO:0000313" key="10">
    <source>
        <dbReference type="Proteomes" id="UP000298138"/>
    </source>
</evidence>
<evidence type="ECO:0000313" key="9">
    <source>
        <dbReference type="EMBL" id="TGZ82107.1"/>
    </source>
</evidence>
<dbReference type="GO" id="GO:0005829">
    <property type="term" value="C:cytosol"/>
    <property type="evidence" value="ECO:0007669"/>
    <property type="project" value="TreeGrafter"/>
</dbReference>
<feature type="domain" description="Protein kinase" evidence="8">
    <location>
        <begin position="191"/>
        <end position="624"/>
    </location>
</feature>
<keyword evidence="10" id="KW-1185">Reference proteome</keyword>
<dbReference type="PROSITE" id="PS50011">
    <property type="entry name" value="PROTEIN_KINASE_DOM"/>
    <property type="match status" value="1"/>
</dbReference>
<accession>A0A4S2MZG7</accession>
<dbReference type="InterPro" id="IPR017441">
    <property type="entry name" value="Protein_kinase_ATP_BS"/>
</dbReference>
<reference evidence="9 10" key="1">
    <citation type="submission" date="2019-04" db="EMBL/GenBank/DDBJ databases">
        <title>Comparative genomics and transcriptomics to analyze fruiting body development in filamentous ascomycetes.</title>
        <authorList>
            <consortium name="DOE Joint Genome Institute"/>
            <person name="Lutkenhaus R."/>
            <person name="Traeger S."/>
            <person name="Breuer J."/>
            <person name="Kuo A."/>
            <person name="Lipzen A."/>
            <person name="Pangilinan J."/>
            <person name="Dilworth D."/>
            <person name="Sandor L."/>
            <person name="Poggeler S."/>
            <person name="Barry K."/>
            <person name="Grigoriev I.V."/>
            <person name="Nowrousian M."/>
        </authorList>
    </citation>
    <scope>NUCLEOTIDE SEQUENCE [LARGE SCALE GENOMIC DNA]</scope>
    <source>
        <strain evidence="9 10">CBS 389.68</strain>
    </source>
</reference>
<dbReference type="PANTHER" id="PTHR11042:SF195">
    <property type="entry name" value="KINASE, PUTATIVE (AFU_ORTHOLOGUE AFUA_2G16620)-RELATED"/>
    <property type="match status" value="1"/>
</dbReference>
<dbReference type="InterPro" id="IPR008271">
    <property type="entry name" value="Ser/Thr_kinase_AS"/>
</dbReference>
<protein>
    <submittedName>
        <fullName evidence="9">Kinase-like protein</fullName>
    </submittedName>
</protein>
<evidence type="ECO:0000259" key="8">
    <source>
        <dbReference type="PROSITE" id="PS50011"/>
    </source>
</evidence>
<dbReference type="PROSITE" id="PS00108">
    <property type="entry name" value="PROTEIN_KINASE_ST"/>
    <property type="match status" value="1"/>
</dbReference>
<evidence type="ECO:0000256" key="2">
    <source>
        <dbReference type="ARBA" id="ARBA00022741"/>
    </source>
</evidence>
<feature type="binding site" evidence="6">
    <location>
        <position position="221"/>
    </location>
    <ligand>
        <name>ATP</name>
        <dbReference type="ChEBI" id="CHEBI:30616"/>
    </ligand>
</feature>
<keyword evidence="4 6" id="KW-0067">ATP-binding</keyword>
<dbReference type="GO" id="GO:0004694">
    <property type="term" value="F:eukaryotic translation initiation factor 2alpha kinase activity"/>
    <property type="evidence" value="ECO:0007669"/>
    <property type="project" value="TreeGrafter"/>
</dbReference>
<evidence type="ECO:0000256" key="7">
    <source>
        <dbReference type="SAM" id="MobiDB-lite"/>
    </source>
</evidence>
<comment type="similarity">
    <text evidence="5">Belongs to the protein kinase superfamily. Ser/Thr protein kinase family. GCN2 subfamily.</text>
</comment>
<dbReference type="SUPFAM" id="SSF56112">
    <property type="entry name" value="Protein kinase-like (PK-like)"/>
    <property type="match status" value="1"/>
</dbReference>
<dbReference type="SMART" id="SM00220">
    <property type="entry name" value="S_TKc"/>
    <property type="match status" value="1"/>
</dbReference>
<evidence type="ECO:0000256" key="6">
    <source>
        <dbReference type="PROSITE-ProRule" id="PRU10141"/>
    </source>
</evidence>
<organism evidence="9 10">
    <name type="scientific">Ascodesmis nigricans</name>
    <dbReference type="NCBI Taxonomy" id="341454"/>
    <lineage>
        <taxon>Eukaryota</taxon>
        <taxon>Fungi</taxon>
        <taxon>Dikarya</taxon>
        <taxon>Ascomycota</taxon>
        <taxon>Pezizomycotina</taxon>
        <taxon>Pezizomycetes</taxon>
        <taxon>Pezizales</taxon>
        <taxon>Ascodesmidaceae</taxon>
        <taxon>Ascodesmis</taxon>
    </lineage>
</organism>
<dbReference type="PANTHER" id="PTHR11042">
    <property type="entry name" value="EUKARYOTIC TRANSLATION INITIATION FACTOR 2-ALPHA KINASE EIF2-ALPHA KINASE -RELATED"/>
    <property type="match status" value="1"/>
</dbReference>
<evidence type="ECO:0000256" key="1">
    <source>
        <dbReference type="ARBA" id="ARBA00022679"/>
    </source>
</evidence>
<dbReference type="Proteomes" id="UP000298138">
    <property type="component" value="Unassembled WGS sequence"/>
</dbReference>
<sequence length="660" mass="71344">MVYQPDDDASVGPAAPDESTEPGSSVDETSDDCDGTVTPAPVDAAANINTTFIITALVERYARTTYPELSDQEHELLLESLARETAGLSLAPGISRTTRAEMATVRDQYLKAIDDSTREAVKKLLQNRGIEAAPGLNRQQLEGTSRRYASIPRNQSDTSLVVAGMKRDLNPGFFDAPAPAEAVKSEMTSNFYVLGEIGKGGFGTVYRAQHKLDRAEYAIKKIPLPPPGKSEKARYEALLTEIRSMARLEHGNIVRYYNSWIGVEHFGPPPTTTASTVRPTGRIPSAFSSLSGIPEASNTVDGGSFIKFGDSSAGIDITQPKSSVTPGFIFEELDETPVGSPSFQQPTFESAISHTDSQSETFDSTSDSGPSMSIAFSASPIPSPPKNALVRRKNQYADTSRRRIQTGPIHCLNIVMSLYPITLKDYLLCTKEYAHCFCPLATAQMFLGIISGIEYLHTAGLIHRDIKPGNIFLTPGPVMECCRHGKELNPSMCPKIGDFGLVTAISPVNALGESQSTPDLGLTPGPSTKRVGTSFYIPPEGGEHCGVDVWALGLVLCEMLYKFDTQQERAVVLNTLTKSGDLPADVEKVVKEKGAWELIKGCTMRKPALRWTIPKLKSSVEDWIGKLRLAGKAETSQAEKASPGAEESIFVFDGLDVAAL</sequence>
<dbReference type="STRING" id="341454.A0A4S2MZG7"/>
<dbReference type="GO" id="GO:0005634">
    <property type="term" value="C:nucleus"/>
    <property type="evidence" value="ECO:0007669"/>
    <property type="project" value="TreeGrafter"/>
</dbReference>